<dbReference type="Pfam" id="PF00550">
    <property type="entry name" value="PP-binding"/>
    <property type="match status" value="1"/>
</dbReference>
<dbReference type="InterPro" id="IPR009081">
    <property type="entry name" value="PP-bd_ACP"/>
</dbReference>
<evidence type="ECO:0000256" key="2">
    <source>
        <dbReference type="ARBA" id="ARBA00022450"/>
    </source>
</evidence>
<dbReference type="CDD" id="cd19531">
    <property type="entry name" value="LCL_NRPS-like"/>
    <property type="match status" value="1"/>
</dbReference>
<dbReference type="Pfam" id="PF00501">
    <property type="entry name" value="AMP-binding"/>
    <property type="match status" value="1"/>
</dbReference>
<evidence type="ECO:0000256" key="3">
    <source>
        <dbReference type="ARBA" id="ARBA00022553"/>
    </source>
</evidence>
<dbReference type="Pfam" id="PF13193">
    <property type="entry name" value="AMP-binding_C"/>
    <property type="match status" value="1"/>
</dbReference>
<dbReference type="PANTHER" id="PTHR45527">
    <property type="entry name" value="NONRIBOSOMAL PEPTIDE SYNTHETASE"/>
    <property type="match status" value="1"/>
</dbReference>
<dbReference type="PANTHER" id="PTHR45527:SF1">
    <property type="entry name" value="FATTY ACID SYNTHASE"/>
    <property type="match status" value="1"/>
</dbReference>
<dbReference type="PROSITE" id="PS50075">
    <property type="entry name" value="CARRIER"/>
    <property type="match status" value="1"/>
</dbReference>
<keyword evidence="3" id="KW-0597">Phosphoprotein</keyword>
<dbReference type="Proteomes" id="UP001370348">
    <property type="component" value="Chromosome"/>
</dbReference>
<proteinExistence type="predicted"/>
<dbReference type="InterPro" id="IPR023213">
    <property type="entry name" value="CAT-like_dom_sf"/>
</dbReference>
<feature type="domain" description="Carrier" evidence="5">
    <location>
        <begin position="519"/>
        <end position="594"/>
    </location>
</feature>
<reference evidence="6 7" key="1">
    <citation type="submission" date="2021-12" db="EMBL/GenBank/DDBJ databases">
        <title>Discovery of the Pendulisporaceae a myxobacterial family with distinct sporulation behavior and unique specialized metabolism.</title>
        <authorList>
            <person name="Garcia R."/>
            <person name="Popoff A."/>
            <person name="Bader C.D."/>
            <person name="Loehr J."/>
            <person name="Walesch S."/>
            <person name="Walt C."/>
            <person name="Boldt J."/>
            <person name="Bunk B."/>
            <person name="Haeckl F.J.F.P.J."/>
            <person name="Gunesch A.P."/>
            <person name="Birkelbach J."/>
            <person name="Nuebel U."/>
            <person name="Pietschmann T."/>
            <person name="Bach T."/>
            <person name="Mueller R."/>
        </authorList>
    </citation>
    <scope>NUCLEOTIDE SEQUENCE [LARGE SCALE GENOMIC DNA]</scope>
    <source>
        <strain evidence="6 7">MSr11954</strain>
    </source>
</reference>
<sequence length="1048" mass="113734">MRMDFELAVHRLIAQQAARTPHAEAIVAGDSRVSYGELHRQSDAMAVRLRRAGVGRDAIVGVCAERSIELMVALLGILKAGGAYLYLDPGFPRERLAFMCDDAAVRFVLVSRASSPSLDAIDAVDALAAQRMPIADFSDEELEANVASPEQDGRALAYVVYTSGSTGRPKGVAVEHHSLSHLARALVEAYGIGPSDRILQFASPSWDTMVEEVFPTWLAGAALVLRHPDMIESKALLRGCARSGVTIIMPPTAIWHRLVADIDEESLALPKTLRAVIIGGEAAAPDRLDAWLARVGTGVRLLNEYGLTEATAVCTIADLSAGGWDAEPHVPIGLPLPRVGVSIRNEALEPVPDGVVGEICVLGEGVARGYIHRPELTASKFVPDPISGGRMYRSGDMGFRRPDGQFVCTGRLDAQIKVGGVRIEPAEIEAVLREHDEVADAIVQMHEAEGERRLIAHVVQKAGARSSAAELRTFARARLPATVVPEIAFLEALPLTASGKIDRAKLSAPASPKPPHRAAEGEPLEAALCALARGILGAASLAPDDDFFDAGGNSLLATKLIGLARREFGVDLSFERLLIARTMRSVAAHAESEAPPEGPGISPRPADVSPGASSARRLASLGQQWFWLAQQEQPETATAYNMMWLVHIEGALDPARVERVLIELTSRHEPLRTIFVEGAGEQPADCAVVLTNPPVSLRHVDWAERAHDAKDVTAFAERDAKVPFDLSRELPFRATLIRRGRSTWTLVVCLHHIAADGYSLAILVRDAEAVYAALQRGEEPCLPPLPVAYLDFAVWERDFMASEAAKRQLAYWRQQLRGAPSIVALAFDRPRPPEHTRGGDRLRDVWEAARWSAVRALAREHGATPYMVLLAVFAESLRAWSGQTDLVIGSAVAGRTRPELEPLVGFFPNPVALRIDLSGAPTFRELVGRVRTTCLNAFANADVPSDAVAHALGVRGDPPPPLYRVVFAQPPKELFARPIFEGLKLEVEEIDQEARGFHDLVLELVELDQGASVTLEYNCDLFDRATAERMLDDFRSRVRRTVDSAAAR</sequence>
<keyword evidence="7" id="KW-1185">Reference proteome</keyword>
<evidence type="ECO:0000259" key="5">
    <source>
        <dbReference type="PROSITE" id="PS50075"/>
    </source>
</evidence>
<dbReference type="InterPro" id="IPR010071">
    <property type="entry name" value="AA_adenyl_dom"/>
</dbReference>
<dbReference type="SUPFAM" id="SSF56801">
    <property type="entry name" value="Acetyl-CoA synthetase-like"/>
    <property type="match status" value="1"/>
</dbReference>
<comment type="cofactor">
    <cofactor evidence="1">
        <name>pantetheine 4'-phosphate</name>
        <dbReference type="ChEBI" id="CHEBI:47942"/>
    </cofactor>
</comment>
<dbReference type="NCBIfam" id="TIGR01733">
    <property type="entry name" value="AA-adenyl-dom"/>
    <property type="match status" value="1"/>
</dbReference>
<evidence type="ECO:0000313" key="7">
    <source>
        <dbReference type="Proteomes" id="UP001370348"/>
    </source>
</evidence>
<dbReference type="InterPro" id="IPR000873">
    <property type="entry name" value="AMP-dep_synth/lig_dom"/>
</dbReference>
<dbReference type="Gene3D" id="3.30.300.30">
    <property type="match status" value="1"/>
</dbReference>
<dbReference type="InterPro" id="IPR036736">
    <property type="entry name" value="ACP-like_sf"/>
</dbReference>
<gene>
    <name evidence="6" type="ORF">LZC94_19055</name>
</gene>
<dbReference type="Gene3D" id="3.30.559.10">
    <property type="entry name" value="Chloramphenicol acetyltransferase-like domain"/>
    <property type="match status" value="1"/>
</dbReference>
<accession>A0ABZ2M9Y6</accession>
<organism evidence="6 7">
    <name type="scientific">Pendulispora albinea</name>
    <dbReference type="NCBI Taxonomy" id="2741071"/>
    <lineage>
        <taxon>Bacteria</taxon>
        <taxon>Pseudomonadati</taxon>
        <taxon>Myxococcota</taxon>
        <taxon>Myxococcia</taxon>
        <taxon>Myxococcales</taxon>
        <taxon>Sorangiineae</taxon>
        <taxon>Pendulisporaceae</taxon>
        <taxon>Pendulispora</taxon>
    </lineage>
</organism>
<dbReference type="PROSITE" id="PS00012">
    <property type="entry name" value="PHOSPHOPANTETHEINE"/>
    <property type="match status" value="1"/>
</dbReference>
<evidence type="ECO:0000256" key="4">
    <source>
        <dbReference type="SAM" id="MobiDB-lite"/>
    </source>
</evidence>
<keyword evidence="2" id="KW-0596">Phosphopantetheine</keyword>
<name>A0ABZ2M9Y6_9BACT</name>
<dbReference type="EMBL" id="CP089984">
    <property type="protein sequence ID" value="WXB19316.1"/>
    <property type="molecule type" value="Genomic_DNA"/>
</dbReference>
<dbReference type="Gene3D" id="1.10.1200.10">
    <property type="entry name" value="ACP-like"/>
    <property type="match status" value="1"/>
</dbReference>
<dbReference type="Gene3D" id="3.40.50.12780">
    <property type="entry name" value="N-terminal domain of ligase-like"/>
    <property type="match status" value="1"/>
</dbReference>
<evidence type="ECO:0000256" key="1">
    <source>
        <dbReference type="ARBA" id="ARBA00001957"/>
    </source>
</evidence>
<dbReference type="SUPFAM" id="SSF47336">
    <property type="entry name" value="ACP-like"/>
    <property type="match status" value="1"/>
</dbReference>
<dbReference type="InterPro" id="IPR006162">
    <property type="entry name" value="Ppantetheine_attach_site"/>
</dbReference>
<dbReference type="Pfam" id="PF00668">
    <property type="entry name" value="Condensation"/>
    <property type="match status" value="1"/>
</dbReference>
<protein>
    <submittedName>
        <fullName evidence="6">Amino acid adenylation domain-containing protein</fullName>
    </submittedName>
</protein>
<dbReference type="InterPro" id="IPR001242">
    <property type="entry name" value="Condensation_dom"/>
</dbReference>
<dbReference type="InterPro" id="IPR045851">
    <property type="entry name" value="AMP-bd_C_sf"/>
</dbReference>
<dbReference type="PROSITE" id="PS00455">
    <property type="entry name" value="AMP_BINDING"/>
    <property type="match status" value="1"/>
</dbReference>
<dbReference type="InterPro" id="IPR025110">
    <property type="entry name" value="AMP-bd_C"/>
</dbReference>
<dbReference type="RefSeq" id="WP_394828938.1">
    <property type="nucleotide sequence ID" value="NZ_CP089984.1"/>
</dbReference>
<feature type="region of interest" description="Disordered" evidence="4">
    <location>
        <begin position="589"/>
        <end position="613"/>
    </location>
</feature>
<dbReference type="Gene3D" id="3.30.559.30">
    <property type="entry name" value="Nonribosomal peptide synthetase, condensation domain"/>
    <property type="match status" value="1"/>
</dbReference>
<evidence type="ECO:0000313" key="6">
    <source>
        <dbReference type="EMBL" id="WXB19316.1"/>
    </source>
</evidence>
<dbReference type="InterPro" id="IPR042099">
    <property type="entry name" value="ANL_N_sf"/>
</dbReference>
<dbReference type="SUPFAM" id="SSF52777">
    <property type="entry name" value="CoA-dependent acyltransferases"/>
    <property type="match status" value="2"/>
</dbReference>
<dbReference type="InterPro" id="IPR020845">
    <property type="entry name" value="AMP-binding_CS"/>
</dbReference>
<dbReference type="CDD" id="cd05930">
    <property type="entry name" value="A_NRPS"/>
    <property type="match status" value="1"/>
</dbReference>